<comment type="caution">
    <text evidence="2">The sequence shown here is derived from an EMBL/GenBank/DDBJ whole genome shotgun (WGS) entry which is preliminary data.</text>
</comment>
<organism evidence="2 3">
    <name type="scientific">Anaeramoeba ignava</name>
    <name type="common">Anaerobic marine amoeba</name>
    <dbReference type="NCBI Taxonomy" id="1746090"/>
    <lineage>
        <taxon>Eukaryota</taxon>
        <taxon>Metamonada</taxon>
        <taxon>Anaeramoebidae</taxon>
        <taxon>Anaeramoeba</taxon>
    </lineage>
</organism>
<protein>
    <submittedName>
        <fullName evidence="2">Uncharacterized protein</fullName>
    </submittedName>
</protein>
<evidence type="ECO:0000256" key="1">
    <source>
        <dbReference type="SAM" id="Coils"/>
    </source>
</evidence>
<keyword evidence="3" id="KW-1185">Reference proteome</keyword>
<evidence type="ECO:0000313" key="2">
    <source>
        <dbReference type="EMBL" id="KAJ5079228.1"/>
    </source>
</evidence>
<keyword evidence="1" id="KW-0175">Coiled coil</keyword>
<dbReference type="EMBL" id="JAPDFW010000033">
    <property type="protein sequence ID" value="KAJ5079228.1"/>
    <property type="molecule type" value="Genomic_DNA"/>
</dbReference>
<evidence type="ECO:0000313" key="3">
    <source>
        <dbReference type="Proteomes" id="UP001149090"/>
    </source>
</evidence>
<dbReference type="AlphaFoldDB" id="A0A9Q0RGY1"/>
<gene>
    <name evidence="2" type="ORF">M0811_04249</name>
</gene>
<dbReference type="Proteomes" id="UP001149090">
    <property type="component" value="Unassembled WGS sequence"/>
</dbReference>
<feature type="coiled-coil region" evidence="1">
    <location>
        <begin position="4"/>
        <end position="103"/>
    </location>
</feature>
<sequence>MSFNSQLNENINEILLKLKDETRRWKNVCEKMREKFKFQAQNQSQLETKQNEEINDLKIKINEAREKRDSLHKQLDNQKQINLSKKGNEIEELTNKGRELELQELY</sequence>
<accession>A0A9Q0RGY1</accession>
<name>A0A9Q0RGY1_ANAIG</name>
<proteinExistence type="predicted"/>
<reference evidence="2" key="1">
    <citation type="submission" date="2022-10" db="EMBL/GenBank/DDBJ databases">
        <title>Novel sulphate-reducing endosymbionts in the free-living metamonad Anaeramoeba.</title>
        <authorList>
            <person name="Jerlstrom-Hultqvist J."/>
            <person name="Cepicka I."/>
            <person name="Gallot-Lavallee L."/>
            <person name="Salas-Leiva D."/>
            <person name="Curtis B.A."/>
            <person name="Zahonova K."/>
            <person name="Pipaliya S."/>
            <person name="Dacks J."/>
            <person name="Roger A.J."/>
        </authorList>
    </citation>
    <scope>NUCLEOTIDE SEQUENCE</scope>
    <source>
        <strain evidence="2">BMAN</strain>
    </source>
</reference>